<sequence>MISFQPTEEQRAFAEMAKQVAVERIRPQAKAFEKAGQIPGSFIAELEELGFLAMELPAEWHGLELPLATQSLIWKGLAYGDLAVAQSLPGAGDAASVLRFLPDLEKLRRVKEQFVAGKGKTIAFIDAGSGPEYPGSPLRLEKRGKGYLLDGRSAPVRLAAFSDFLMVAAADASGEELLLFLEEGDSWEAEGGNGRLGLSTAGIASVVFREAEIGEGQILAKGREARELLEKARTRIRILEAAKETGLMEAALDYATAYTAERKAFGQEIAKFQGVSFRIADMAMELRAAELLVLESAMKAEEDPARGQSLANRALSRAHRALRYITDSAVQLLGGHGYVQEYPAEKWMRDAQAQVMLYGRERELLLERGEHLIAGDKGVAVS</sequence>
<evidence type="ECO:0000256" key="4">
    <source>
        <dbReference type="ARBA" id="ARBA00022827"/>
    </source>
</evidence>
<evidence type="ECO:0000313" key="7">
    <source>
        <dbReference type="EMBL" id="REJ28593.1"/>
    </source>
</evidence>
<dbReference type="InterPro" id="IPR037069">
    <property type="entry name" value="AcylCoA_DH/ox_N_sf"/>
</dbReference>
<keyword evidence="4" id="KW-0274">FAD</keyword>
<evidence type="ECO:0000259" key="5">
    <source>
        <dbReference type="Pfam" id="PF00441"/>
    </source>
</evidence>
<dbReference type="PIRSF" id="PIRSF016578">
    <property type="entry name" value="HsaA"/>
    <property type="match status" value="1"/>
</dbReference>
<dbReference type="GO" id="GO:0050660">
    <property type="term" value="F:flavin adenine dinucleotide binding"/>
    <property type="evidence" value="ECO:0007669"/>
    <property type="project" value="InterPro"/>
</dbReference>
<evidence type="ECO:0000313" key="8">
    <source>
        <dbReference type="Proteomes" id="UP000257014"/>
    </source>
</evidence>
<dbReference type="PROSITE" id="PS00073">
    <property type="entry name" value="ACYL_COA_DH_2"/>
    <property type="match status" value="1"/>
</dbReference>
<dbReference type="InterPro" id="IPR009075">
    <property type="entry name" value="AcylCo_DH/oxidase_C"/>
</dbReference>
<dbReference type="GO" id="GO:0003995">
    <property type="term" value="F:acyl-CoA dehydrogenase activity"/>
    <property type="evidence" value="ECO:0007669"/>
    <property type="project" value="InterPro"/>
</dbReference>
<protein>
    <submittedName>
        <fullName evidence="7">Acyl-CoA dehydrogenase</fullName>
    </submittedName>
</protein>
<dbReference type="AlphaFoldDB" id="A0A3E0K537"/>
<feature type="domain" description="Acyl-CoA dehydrogenase/oxidase C-terminal" evidence="5">
    <location>
        <begin position="236"/>
        <end position="359"/>
    </location>
</feature>
<dbReference type="Pfam" id="PF00441">
    <property type="entry name" value="Acyl-CoA_dh_1"/>
    <property type="match status" value="1"/>
</dbReference>
<feature type="domain" description="Acyl-CoA dehydrogenase/oxidase N-terminal" evidence="6">
    <location>
        <begin position="7"/>
        <end position="88"/>
    </location>
</feature>
<gene>
    <name evidence="7" type="ORF">C6P37_08095</name>
</gene>
<dbReference type="Pfam" id="PF02771">
    <property type="entry name" value="Acyl-CoA_dh_N"/>
    <property type="match status" value="1"/>
</dbReference>
<dbReference type="Gene3D" id="1.10.540.10">
    <property type="entry name" value="Acyl-CoA dehydrogenase/oxidase, N-terminal domain"/>
    <property type="match status" value="1"/>
</dbReference>
<name>A0A3E0K537_9BACI</name>
<dbReference type="PANTHER" id="PTHR43884:SF12">
    <property type="entry name" value="ISOVALERYL-COA DEHYDROGENASE, MITOCHONDRIAL-RELATED"/>
    <property type="match status" value="1"/>
</dbReference>
<reference evidence="7 8" key="1">
    <citation type="submission" date="2018-03" db="EMBL/GenBank/DDBJ databases">
        <authorList>
            <person name="Keele B.F."/>
        </authorList>
    </citation>
    <scope>NUCLEOTIDE SEQUENCE [LARGE SCALE GENOMIC DNA]</scope>
    <source>
        <strain evidence="7">ZCTH4_d</strain>
    </source>
</reference>
<organism evidence="7 8">
    <name type="scientific">Caldibacillus debilis</name>
    <dbReference type="NCBI Taxonomy" id="301148"/>
    <lineage>
        <taxon>Bacteria</taxon>
        <taxon>Bacillati</taxon>
        <taxon>Bacillota</taxon>
        <taxon>Bacilli</taxon>
        <taxon>Bacillales</taxon>
        <taxon>Bacillaceae</taxon>
        <taxon>Caldibacillus</taxon>
    </lineage>
</organism>
<dbReference type="PANTHER" id="PTHR43884">
    <property type="entry name" value="ACYL-COA DEHYDROGENASE"/>
    <property type="match status" value="1"/>
</dbReference>
<dbReference type="Proteomes" id="UP000257014">
    <property type="component" value="Unassembled WGS sequence"/>
</dbReference>
<comment type="cofactor">
    <cofactor evidence="1">
        <name>FAD</name>
        <dbReference type="ChEBI" id="CHEBI:57692"/>
    </cofactor>
</comment>
<dbReference type="SUPFAM" id="SSF47203">
    <property type="entry name" value="Acyl-CoA dehydrogenase C-terminal domain-like"/>
    <property type="match status" value="1"/>
</dbReference>
<dbReference type="InterPro" id="IPR036250">
    <property type="entry name" value="AcylCo_DH-like_C"/>
</dbReference>
<evidence type="ECO:0000256" key="2">
    <source>
        <dbReference type="ARBA" id="ARBA00009347"/>
    </source>
</evidence>
<dbReference type="Gene3D" id="1.20.140.10">
    <property type="entry name" value="Butyryl-CoA Dehydrogenase, subunit A, domain 3"/>
    <property type="match status" value="1"/>
</dbReference>
<dbReference type="EMBL" id="QEWE01000016">
    <property type="protein sequence ID" value="REJ28593.1"/>
    <property type="molecule type" value="Genomic_DNA"/>
</dbReference>
<comment type="similarity">
    <text evidence="2">Belongs to the acyl-CoA dehydrogenase family.</text>
</comment>
<keyword evidence="3" id="KW-0285">Flavoprotein</keyword>
<dbReference type="RefSeq" id="WP_276643464.1">
    <property type="nucleotide sequence ID" value="NZ_QEWE01000016.1"/>
</dbReference>
<dbReference type="InterPro" id="IPR013786">
    <property type="entry name" value="AcylCoA_DH/ox_N"/>
</dbReference>
<dbReference type="InterPro" id="IPR006089">
    <property type="entry name" value="Acyl-CoA_DH_CS"/>
</dbReference>
<evidence type="ECO:0000256" key="3">
    <source>
        <dbReference type="ARBA" id="ARBA00022630"/>
    </source>
</evidence>
<comment type="caution">
    <text evidence="7">The sequence shown here is derived from an EMBL/GenBank/DDBJ whole genome shotgun (WGS) entry which is preliminary data.</text>
</comment>
<proteinExistence type="inferred from homology"/>
<dbReference type="SUPFAM" id="SSF56645">
    <property type="entry name" value="Acyl-CoA dehydrogenase NM domain-like"/>
    <property type="match status" value="1"/>
</dbReference>
<evidence type="ECO:0000259" key="6">
    <source>
        <dbReference type="Pfam" id="PF02771"/>
    </source>
</evidence>
<dbReference type="InterPro" id="IPR009100">
    <property type="entry name" value="AcylCoA_DH/oxidase_NM_dom_sf"/>
</dbReference>
<accession>A0A3E0K537</accession>
<evidence type="ECO:0000256" key="1">
    <source>
        <dbReference type="ARBA" id="ARBA00001974"/>
    </source>
</evidence>